<name>A0A2Z6M192_TRISU</name>
<gene>
    <name evidence="9" type="ORF">TSUD_376100</name>
</gene>
<evidence type="ECO:0000313" key="9">
    <source>
        <dbReference type="EMBL" id="GAU25891.1"/>
    </source>
</evidence>
<dbReference type="InterPro" id="IPR037231">
    <property type="entry name" value="NAP-like_sf"/>
</dbReference>
<keyword evidence="4" id="KW-0963">Cytoplasm</keyword>
<protein>
    <recommendedName>
        <fullName evidence="11">Nucleosome assembly protein</fullName>
    </recommendedName>
</protein>
<proteinExistence type="inferred from homology"/>
<dbReference type="FunFam" id="1.20.5.1500:FF:000001">
    <property type="entry name" value="Nucleosome assembly protein 1-like 1"/>
    <property type="match status" value="1"/>
</dbReference>
<dbReference type="SUPFAM" id="SSF143113">
    <property type="entry name" value="NAP-like"/>
    <property type="match status" value="2"/>
</dbReference>
<evidence type="ECO:0000256" key="5">
    <source>
        <dbReference type="ARBA" id="ARBA00023186"/>
    </source>
</evidence>
<accession>A0A2Z6M192</accession>
<comment type="similarity">
    <text evidence="3 7">Belongs to the nucleosome assembly protein (NAP) family.</text>
</comment>
<evidence type="ECO:0000256" key="8">
    <source>
        <dbReference type="SAM" id="MobiDB-lite"/>
    </source>
</evidence>
<feature type="region of interest" description="Disordered" evidence="8">
    <location>
        <begin position="1"/>
        <end position="20"/>
    </location>
</feature>
<dbReference type="Gene3D" id="1.20.5.1500">
    <property type="match status" value="2"/>
</dbReference>
<dbReference type="GO" id="GO:0006334">
    <property type="term" value="P:nucleosome assembly"/>
    <property type="evidence" value="ECO:0007669"/>
    <property type="project" value="InterPro"/>
</dbReference>
<evidence type="ECO:0000256" key="4">
    <source>
        <dbReference type="ARBA" id="ARBA00022490"/>
    </source>
</evidence>
<evidence type="ECO:0000256" key="3">
    <source>
        <dbReference type="ARBA" id="ARBA00009947"/>
    </source>
</evidence>
<dbReference type="OrthoDB" id="27325at2759"/>
<reference evidence="10" key="1">
    <citation type="journal article" date="2017" name="Front. Plant Sci.">
        <title>Climate Clever Clovers: New Paradigm to Reduce the Environmental Footprint of Ruminants by Breeding Low Methanogenic Forages Utilizing Haplotype Variation.</title>
        <authorList>
            <person name="Kaur P."/>
            <person name="Appels R."/>
            <person name="Bayer P.E."/>
            <person name="Keeble-Gagnere G."/>
            <person name="Wang J."/>
            <person name="Hirakawa H."/>
            <person name="Shirasawa K."/>
            <person name="Vercoe P."/>
            <person name="Stefanova K."/>
            <person name="Durmic Z."/>
            <person name="Nichols P."/>
            <person name="Revell C."/>
            <person name="Isobe S.N."/>
            <person name="Edwards D."/>
            <person name="Erskine W."/>
        </authorList>
    </citation>
    <scope>NUCLEOTIDE SEQUENCE [LARGE SCALE GENOMIC DNA]</scope>
    <source>
        <strain evidence="10">cv. Daliak</strain>
    </source>
</reference>
<dbReference type="Gene3D" id="3.30.1120.90">
    <property type="entry name" value="Nucleosome assembly protein"/>
    <property type="match status" value="2"/>
</dbReference>
<evidence type="ECO:0000256" key="6">
    <source>
        <dbReference type="ARBA" id="ARBA00023242"/>
    </source>
</evidence>
<dbReference type="EMBL" id="DF973324">
    <property type="protein sequence ID" value="GAU25891.1"/>
    <property type="molecule type" value="Genomic_DNA"/>
</dbReference>
<dbReference type="Proteomes" id="UP000242715">
    <property type="component" value="Unassembled WGS sequence"/>
</dbReference>
<sequence>MSDHAVDLPAADASSSSSGLVNVPKDKRQIFARLRRKLFEAINCLKLLTENHEDMETLSPNVRKHVKALKYLQLLTEDMETLSPNVRKRVKVLKYLQNEYKKLVTKFFEEARQLEVKYLKLYEPLYTKRYEIVNGVIDVEGNTNEAAVGEEDKVADENGVPSFWLTAMKTNKTLAEEITERDEEALKYLKDIKWCEHDKPYNFKLDFYFDSNPYFQNSVLTKTYYVCIYDVRIFWKSNGTEIEWHPGKCLTHTFLKKPKKRSRNAKGIINTEKCESFFNFFNPPQIPEDDDIDDNAVEELYNLIKHDNEIGYVTSEYLSDDISNYFDLNEAVQKGSSPNVSQRVEVLKYLQNEYDKLETEAFEEEVQLDAKYNNLYEPLYKKRYEIVNGFIGVEGITNEAVEEKGVPRFWLTAMKNNKALAEEITERDKEALKYLKDIKWCRLCNSCIFKLEFYFDSNPFFQNSVLTKTYHIIEDGNPIVMKSTGTEIEWHPGKCLTHNFLKKPKKRSRNAKGIINTEKCESFFNFFNPPQIPEDDDDIDDDVEELRFLMERDYEICCIFRCQIIPEAVSWFTGKAGKGKSKRKRRKQIP</sequence>
<evidence type="ECO:0008006" key="11">
    <source>
        <dbReference type="Google" id="ProtNLM"/>
    </source>
</evidence>
<dbReference type="GO" id="GO:0005737">
    <property type="term" value="C:cytoplasm"/>
    <property type="evidence" value="ECO:0007669"/>
    <property type="project" value="UniProtKB-SubCell"/>
</dbReference>
<evidence type="ECO:0000256" key="1">
    <source>
        <dbReference type="ARBA" id="ARBA00004123"/>
    </source>
</evidence>
<comment type="subcellular location">
    <subcellularLocation>
        <location evidence="2">Cytoplasm</location>
    </subcellularLocation>
    <subcellularLocation>
        <location evidence="1">Nucleus</location>
    </subcellularLocation>
</comment>
<evidence type="ECO:0000313" key="10">
    <source>
        <dbReference type="Proteomes" id="UP000242715"/>
    </source>
</evidence>
<dbReference type="FunFam" id="3.30.1120.90:FF:000005">
    <property type="entry name" value="Nucleosome assembly protein11"/>
    <property type="match status" value="2"/>
</dbReference>
<dbReference type="PANTHER" id="PTHR11875">
    <property type="entry name" value="TESTIS-SPECIFIC Y-ENCODED PROTEIN"/>
    <property type="match status" value="1"/>
</dbReference>
<keyword evidence="10" id="KW-1185">Reference proteome</keyword>
<dbReference type="AlphaFoldDB" id="A0A2Z6M192"/>
<keyword evidence="6" id="KW-0539">Nucleus</keyword>
<dbReference type="GO" id="GO:0042393">
    <property type="term" value="F:histone binding"/>
    <property type="evidence" value="ECO:0007669"/>
    <property type="project" value="UniProtKB-ARBA"/>
</dbReference>
<organism evidence="9 10">
    <name type="scientific">Trifolium subterraneum</name>
    <name type="common">Subterranean clover</name>
    <dbReference type="NCBI Taxonomy" id="3900"/>
    <lineage>
        <taxon>Eukaryota</taxon>
        <taxon>Viridiplantae</taxon>
        <taxon>Streptophyta</taxon>
        <taxon>Embryophyta</taxon>
        <taxon>Tracheophyta</taxon>
        <taxon>Spermatophyta</taxon>
        <taxon>Magnoliopsida</taxon>
        <taxon>eudicotyledons</taxon>
        <taxon>Gunneridae</taxon>
        <taxon>Pentapetalae</taxon>
        <taxon>rosids</taxon>
        <taxon>fabids</taxon>
        <taxon>Fabales</taxon>
        <taxon>Fabaceae</taxon>
        <taxon>Papilionoideae</taxon>
        <taxon>50 kb inversion clade</taxon>
        <taxon>NPAAA clade</taxon>
        <taxon>Hologalegina</taxon>
        <taxon>IRL clade</taxon>
        <taxon>Trifolieae</taxon>
        <taxon>Trifolium</taxon>
    </lineage>
</organism>
<keyword evidence="5" id="KW-0143">Chaperone</keyword>
<dbReference type="Pfam" id="PF00956">
    <property type="entry name" value="NAP"/>
    <property type="match status" value="2"/>
</dbReference>
<dbReference type="GO" id="GO:0005634">
    <property type="term" value="C:nucleus"/>
    <property type="evidence" value="ECO:0007669"/>
    <property type="project" value="UniProtKB-SubCell"/>
</dbReference>
<evidence type="ECO:0000256" key="2">
    <source>
        <dbReference type="ARBA" id="ARBA00004496"/>
    </source>
</evidence>
<dbReference type="GO" id="GO:0000724">
    <property type="term" value="P:double-strand break repair via homologous recombination"/>
    <property type="evidence" value="ECO:0007669"/>
    <property type="project" value="UniProtKB-ARBA"/>
</dbReference>
<dbReference type="InterPro" id="IPR002164">
    <property type="entry name" value="NAP_family"/>
</dbReference>
<evidence type="ECO:0000256" key="7">
    <source>
        <dbReference type="RuleBase" id="RU003876"/>
    </source>
</evidence>